<reference evidence="1" key="2">
    <citation type="submission" date="2021-04" db="EMBL/GenBank/DDBJ databases">
        <authorList>
            <person name="Gilroy R."/>
        </authorList>
    </citation>
    <scope>NUCLEOTIDE SEQUENCE</scope>
    <source>
        <strain evidence="1">12435</strain>
    </source>
</reference>
<dbReference type="AlphaFoldDB" id="A0A9D1TRX4"/>
<name>A0A9D1TRX4_9FIRM</name>
<dbReference type="Proteomes" id="UP000823990">
    <property type="component" value="Unassembled WGS sequence"/>
</dbReference>
<evidence type="ECO:0000313" key="2">
    <source>
        <dbReference type="Proteomes" id="UP000823990"/>
    </source>
</evidence>
<accession>A0A9D1TRX4</accession>
<comment type="caution">
    <text evidence="1">The sequence shown here is derived from an EMBL/GenBank/DDBJ whole genome shotgun (WGS) entry which is preliminary data.</text>
</comment>
<evidence type="ECO:0000313" key="1">
    <source>
        <dbReference type="EMBL" id="HIW02899.1"/>
    </source>
</evidence>
<sequence>MTLCPPENAVIDQKDGDIFVCTEAHASPCARGRDGGYSVNTEAHGGSRAIAVRKEKGASVAEAVAVR</sequence>
<dbReference type="EMBL" id="DXHS01000098">
    <property type="protein sequence ID" value="HIW02899.1"/>
    <property type="molecule type" value="Genomic_DNA"/>
</dbReference>
<protein>
    <submittedName>
        <fullName evidence="1">Uncharacterized protein</fullName>
    </submittedName>
</protein>
<reference evidence="1" key="1">
    <citation type="journal article" date="2021" name="PeerJ">
        <title>Extensive microbial diversity within the chicken gut microbiome revealed by metagenomics and culture.</title>
        <authorList>
            <person name="Gilroy R."/>
            <person name="Ravi A."/>
            <person name="Getino M."/>
            <person name="Pursley I."/>
            <person name="Horton D.L."/>
            <person name="Alikhan N.F."/>
            <person name="Baker D."/>
            <person name="Gharbi K."/>
            <person name="Hall N."/>
            <person name="Watson M."/>
            <person name="Adriaenssens E.M."/>
            <person name="Foster-Nyarko E."/>
            <person name="Jarju S."/>
            <person name="Secka A."/>
            <person name="Antonio M."/>
            <person name="Oren A."/>
            <person name="Chaudhuri R.R."/>
            <person name="La Ragione R."/>
            <person name="Hildebrand F."/>
            <person name="Pallen M.J."/>
        </authorList>
    </citation>
    <scope>NUCLEOTIDE SEQUENCE</scope>
    <source>
        <strain evidence="1">12435</strain>
    </source>
</reference>
<organism evidence="1 2">
    <name type="scientific">Candidatus Protoclostridium stercorigallinarum</name>
    <dbReference type="NCBI Taxonomy" id="2838741"/>
    <lineage>
        <taxon>Bacteria</taxon>
        <taxon>Bacillati</taxon>
        <taxon>Bacillota</taxon>
        <taxon>Clostridia</taxon>
        <taxon>Candidatus Protoclostridium</taxon>
    </lineage>
</organism>
<gene>
    <name evidence="1" type="ORF">H9892_06125</name>
</gene>
<proteinExistence type="predicted"/>